<dbReference type="PANTHER" id="PTHR42953">
    <property type="entry name" value="HIGH-AFFINITY ZINC UPTAKE SYSTEM PROTEIN ZNUA-RELATED"/>
    <property type="match status" value="1"/>
</dbReference>
<keyword evidence="2" id="KW-0813">Transport</keyword>
<evidence type="ECO:0000256" key="2">
    <source>
        <dbReference type="ARBA" id="ARBA00022448"/>
    </source>
</evidence>
<evidence type="ECO:0000256" key="4">
    <source>
        <dbReference type="ARBA" id="ARBA00022729"/>
    </source>
</evidence>
<accession>A0A7W4PLK2</accession>
<name>A0A7W4PLK2_9PROT</name>
<proteinExistence type="predicted"/>
<comment type="caution">
    <text evidence="5">The sequence shown here is derived from an EMBL/GenBank/DDBJ whole genome shotgun (WGS) entry which is preliminary data.</text>
</comment>
<reference evidence="5 6" key="1">
    <citation type="submission" date="2020-04" db="EMBL/GenBank/DDBJ databases">
        <title>Description of novel Gluconacetobacter.</title>
        <authorList>
            <person name="Sombolestani A."/>
        </authorList>
    </citation>
    <scope>NUCLEOTIDE SEQUENCE [LARGE SCALE GENOMIC DNA]</scope>
    <source>
        <strain evidence="5 6">LMG 27802</strain>
    </source>
</reference>
<dbReference type="AlphaFoldDB" id="A0A7W4PLK2"/>
<evidence type="ECO:0000256" key="1">
    <source>
        <dbReference type="ARBA" id="ARBA00004196"/>
    </source>
</evidence>
<dbReference type="InterPro" id="IPR006127">
    <property type="entry name" value="ZnuA-like"/>
</dbReference>
<comment type="subcellular location">
    <subcellularLocation>
        <location evidence="1">Cell envelope</location>
    </subcellularLocation>
</comment>
<keyword evidence="6" id="KW-1185">Reference proteome</keyword>
<gene>
    <name evidence="5" type="ORF">HLH28_10170</name>
</gene>
<dbReference type="GO" id="GO:0030313">
    <property type="term" value="C:cell envelope"/>
    <property type="evidence" value="ECO:0007669"/>
    <property type="project" value="UniProtKB-SubCell"/>
</dbReference>
<evidence type="ECO:0000313" key="5">
    <source>
        <dbReference type="EMBL" id="MBB2201938.1"/>
    </source>
</evidence>
<dbReference type="InterPro" id="IPR050492">
    <property type="entry name" value="Bact_metal-bind_prot9"/>
</dbReference>
<evidence type="ECO:0000256" key="3">
    <source>
        <dbReference type="ARBA" id="ARBA00022723"/>
    </source>
</evidence>
<sequence>MKGRYLLYYNIQCLPALTPDRPAMPCPAFCRYRPSPVLILVLLAALGLLAGPARAAPLPVVAAETVWGDIARQVGGPDVAVASILTNPATDPHLFEASPSDGRIVGGARIVIANGGGYDGWLDRLADADARTRPVLLVVAGLVGWHDGDNAHFWYDLADVRTLATAFAGACADLMPDRRAALQDRLHAFLASLDPLQARIDALRAHYAGVPVTASEPVFGDMARAAGLAMQDEAFQRAVMNGTDPAPSDVARFEGNLTGRHVRVLIVNDQTAGPATDRLDGLARAAGIPVLRVGESLPPGMRYQDWIAGTLDRLSQALSRGVP</sequence>
<dbReference type="SUPFAM" id="SSF53807">
    <property type="entry name" value="Helical backbone' metal receptor"/>
    <property type="match status" value="1"/>
</dbReference>
<keyword evidence="3" id="KW-0479">Metal-binding</keyword>
<protein>
    <submittedName>
        <fullName evidence="5">Zinc ABC transporter solute-binding protein</fullName>
    </submittedName>
</protein>
<organism evidence="5 6">
    <name type="scientific">Gluconacetobacter tumulisoli</name>
    <dbReference type="NCBI Taxonomy" id="1286189"/>
    <lineage>
        <taxon>Bacteria</taxon>
        <taxon>Pseudomonadati</taxon>
        <taxon>Pseudomonadota</taxon>
        <taxon>Alphaproteobacteria</taxon>
        <taxon>Acetobacterales</taxon>
        <taxon>Acetobacteraceae</taxon>
        <taxon>Gluconacetobacter</taxon>
    </lineage>
</organism>
<dbReference type="Gene3D" id="3.40.50.1980">
    <property type="entry name" value="Nitrogenase molybdenum iron protein domain"/>
    <property type="match status" value="1"/>
</dbReference>
<dbReference type="Proteomes" id="UP000578030">
    <property type="component" value="Unassembled WGS sequence"/>
</dbReference>
<keyword evidence="4" id="KW-0732">Signal</keyword>
<evidence type="ECO:0000313" key="6">
    <source>
        <dbReference type="Proteomes" id="UP000578030"/>
    </source>
</evidence>
<dbReference type="GO" id="GO:0046872">
    <property type="term" value="F:metal ion binding"/>
    <property type="evidence" value="ECO:0007669"/>
    <property type="project" value="UniProtKB-KW"/>
</dbReference>
<dbReference type="EMBL" id="JABEQM010000007">
    <property type="protein sequence ID" value="MBB2201938.1"/>
    <property type="molecule type" value="Genomic_DNA"/>
</dbReference>
<dbReference type="PANTHER" id="PTHR42953:SF1">
    <property type="entry name" value="METAL-BINDING PROTEIN HI_0362-RELATED"/>
    <property type="match status" value="1"/>
</dbReference>
<dbReference type="Pfam" id="PF01297">
    <property type="entry name" value="ZnuA"/>
    <property type="match status" value="1"/>
</dbReference>
<dbReference type="GO" id="GO:0030001">
    <property type="term" value="P:metal ion transport"/>
    <property type="evidence" value="ECO:0007669"/>
    <property type="project" value="InterPro"/>
</dbReference>